<gene>
    <name evidence="2" type="ORF">CQW49_10815</name>
</gene>
<proteinExistence type="predicted"/>
<dbReference type="Gene3D" id="1.10.1220.10">
    <property type="entry name" value="Met repressor-like"/>
    <property type="match status" value="1"/>
</dbReference>
<reference evidence="3" key="1">
    <citation type="submission" date="2017-10" db="EMBL/GenBank/DDBJ databases">
        <title>Completed PacBio SMRT sequence of Methylosinus trichosporium OB3b reveals presence of a third large plasmid.</title>
        <authorList>
            <person name="Charles T.C."/>
            <person name="Lynch M.D.J."/>
            <person name="Heil J.R."/>
            <person name="Cheng J."/>
        </authorList>
    </citation>
    <scope>NUCLEOTIDE SEQUENCE [LARGE SCALE GENOMIC DNA]</scope>
    <source>
        <strain evidence="3">OB3b</strain>
    </source>
</reference>
<evidence type="ECO:0000313" key="2">
    <source>
        <dbReference type="EMBL" id="ATQ68315.1"/>
    </source>
</evidence>
<accession>A0A2D2D001</accession>
<dbReference type="GO" id="GO:0006355">
    <property type="term" value="P:regulation of DNA-templated transcription"/>
    <property type="evidence" value="ECO:0007669"/>
    <property type="project" value="InterPro"/>
</dbReference>
<dbReference type="KEGG" id="mtw:CQW49_10815"/>
<dbReference type="AlphaFoldDB" id="A0A2D2D001"/>
<dbReference type="Proteomes" id="UP000230709">
    <property type="component" value="Chromosome"/>
</dbReference>
<protein>
    <recommendedName>
        <fullName evidence="1">Antitoxin FitA-like ribbon-helix-helix domain-containing protein</fullName>
    </recommendedName>
</protein>
<evidence type="ECO:0000313" key="3">
    <source>
        <dbReference type="Proteomes" id="UP000230709"/>
    </source>
</evidence>
<dbReference type="RefSeq" id="WP_003609916.1">
    <property type="nucleotide sequence ID" value="NZ_ADVE02000001.1"/>
</dbReference>
<sequence>MNAITIRTISDEMVTRIEERAALHQRTLEEEAAALLQSALAAPLCPEDRYLLAKRIAAMTPKDIPQTDSVELLREDRDR</sequence>
<feature type="domain" description="Antitoxin FitA-like ribbon-helix-helix" evidence="1">
    <location>
        <begin position="3"/>
        <end position="40"/>
    </location>
</feature>
<dbReference type="InterPro" id="IPR010985">
    <property type="entry name" value="Ribbon_hlx_hlx"/>
</dbReference>
<dbReference type="InterPro" id="IPR013321">
    <property type="entry name" value="Arc_rbn_hlx_hlx"/>
</dbReference>
<organism evidence="2 3">
    <name type="scientific">Methylosinus trichosporium (strain ATCC 35070 / NCIMB 11131 / UNIQEM 75 / OB3b)</name>
    <dbReference type="NCBI Taxonomy" id="595536"/>
    <lineage>
        <taxon>Bacteria</taxon>
        <taxon>Pseudomonadati</taxon>
        <taxon>Pseudomonadota</taxon>
        <taxon>Alphaproteobacteria</taxon>
        <taxon>Hyphomicrobiales</taxon>
        <taxon>Methylocystaceae</taxon>
        <taxon>Methylosinus</taxon>
    </lineage>
</organism>
<keyword evidence="3" id="KW-1185">Reference proteome</keyword>
<dbReference type="SUPFAM" id="SSF47598">
    <property type="entry name" value="Ribbon-helix-helix"/>
    <property type="match status" value="1"/>
</dbReference>
<dbReference type="STRING" id="595536.GCA_000178815_03003"/>
<dbReference type="EMBL" id="CP023737">
    <property type="protein sequence ID" value="ATQ68315.1"/>
    <property type="molecule type" value="Genomic_DNA"/>
</dbReference>
<name>A0A2D2D001_METT3</name>
<dbReference type="Pfam" id="PF22513">
    <property type="entry name" value="FitA-like_RHH"/>
    <property type="match status" value="1"/>
</dbReference>
<evidence type="ECO:0000259" key="1">
    <source>
        <dbReference type="Pfam" id="PF22513"/>
    </source>
</evidence>
<dbReference type="InterPro" id="IPR053853">
    <property type="entry name" value="FitA-like_RHH"/>
</dbReference>